<dbReference type="Pfam" id="PF00578">
    <property type="entry name" value="AhpC-TSA"/>
    <property type="match status" value="1"/>
</dbReference>
<dbReference type="GO" id="GO:0009543">
    <property type="term" value="C:chloroplast thylakoid lumen"/>
    <property type="evidence" value="ECO:0007669"/>
    <property type="project" value="UniProtKB-SubCell"/>
</dbReference>
<dbReference type="Gene3D" id="3.40.30.10">
    <property type="entry name" value="Glutaredoxin"/>
    <property type="match status" value="1"/>
</dbReference>
<dbReference type="Proteomes" id="UP000247498">
    <property type="component" value="Unassembled WGS sequence"/>
</dbReference>
<evidence type="ECO:0000256" key="2">
    <source>
        <dbReference type="ARBA" id="ARBA00013017"/>
    </source>
</evidence>
<dbReference type="InterPro" id="IPR000866">
    <property type="entry name" value="AhpC/TSA"/>
</dbReference>
<organism evidence="13 14">
    <name type="scientific">Raphidocelis subcapitata</name>
    <dbReference type="NCBI Taxonomy" id="307507"/>
    <lineage>
        <taxon>Eukaryota</taxon>
        <taxon>Viridiplantae</taxon>
        <taxon>Chlorophyta</taxon>
        <taxon>core chlorophytes</taxon>
        <taxon>Chlorophyceae</taxon>
        <taxon>CS clade</taxon>
        <taxon>Sphaeropleales</taxon>
        <taxon>Selenastraceae</taxon>
        <taxon>Raphidocelis</taxon>
    </lineage>
</organism>
<reference evidence="13 14" key="1">
    <citation type="journal article" date="2018" name="Sci. Rep.">
        <title>Raphidocelis subcapitata (=Pseudokirchneriella subcapitata) provides an insight into genome evolution and environmental adaptations in the Sphaeropleales.</title>
        <authorList>
            <person name="Suzuki S."/>
            <person name="Yamaguchi H."/>
            <person name="Nakajima N."/>
            <person name="Kawachi M."/>
        </authorList>
    </citation>
    <scope>NUCLEOTIDE SEQUENCE [LARGE SCALE GENOMIC DNA]</scope>
    <source>
        <strain evidence="13 14">NIES-35</strain>
    </source>
</reference>
<feature type="domain" description="Thioredoxin" evidence="12">
    <location>
        <begin position="32"/>
        <end position="187"/>
    </location>
</feature>
<evidence type="ECO:0000313" key="14">
    <source>
        <dbReference type="Proteomes" id="UP000247498"/>
    </source>
</evidence>
<dbReference type="OrthoDB" id="338622at2759"/>
<dbReference type="PROSITE" id="PS51352">
    <property type="entry name" value="THIOREDOXIN_2"/>
    <property type="match status" value="1"/>
</dbReference>
<evidence type="ECO:0000256" key="1">
    <source>
        <dbReference type="ARBA" id="ARBA00004456"/>
    </source>
</evidence>
<dbReference type="AlphaFoldDB" id="A0A2V0PBY2"/>
<dbReference type="InterPro" id="IPR036249">
    <property type="entry name" value="Thioredoxin-like_sf"/>
</dbReference>
<dbReference type="InterPro" id="IPR013766">
    <property type="entry name" value="Thioredoxin_domain"/>
</dbReference>
<keyword evidence="4" id="KW-0049">Antioxidant</keyword>
<evidence type="ECO:0000256" key="5">
    <source>
        <dbReference type="ARBA" id="ARBA00023002"/>
    </source>
</evidence>
<comment type="subcellular location">
    <subcellularLocation>
        <location evidence="1">Plastid</location>
        <location evidence="1">Chloroplast thylakoid lumen</location>
    </subcellularLocation>
</comment>
<accession>A0A2V0PBY2</accession>
<dbReference type="EC" id="1.11.1.24" evidence="2"/>
<dbReference type="CDD" id="cd03017">
    <property type="entry name" value="PRX_BCP"/>
    <property type="match status" value="1"/>
</dbReference>
<dbReference type="SUPFAM" id="SSF52833">
    <property type="entry name" value="Thioredoxin-like"/>
    <property type="match status" value="1"/>
</dbReference>
<dbReference type="InterPro" id="IPR050924">
    <property type="entry name" value="Peroxiredoxin_BCP/PrxQ"/>
</dbReference>
<evidence type="ECO:0000256" key="3">
    <source>
        <dbReference type="ARBA" id="ARBA00022559"/>
    </source>
</evidence>
<dbReference type="GO" id="GO:0045454">
    <property type="term" value="P:cell redox homeostasis"/>
    <property type="evidence" value="ECO:0007669"/>
    <property type="project" value="TreeGrafter"/>
</dbReference>
<dbReference type="InParanoid" id="A0A2V0PBY2"/>
<keyword evidence="7" id="KW-0676">Redox-active center</keyword>
<dbReference type="GO" id="GO:0008379">
    <property type="term" value="F:thioredoxin peroxidase activity"/>
    <property type="evidence" value="ECO:0007669"/>
    <property type="project" value="TreeGrafter"/>
</dbReference>
<gene>
    <name evidence="13" type="ORF">Rsub_09241</name>
</gene>
<comment type="similarity">
    <text evidence="9">Belongs to the peroxiredoxin family. BCP/PrxQ subfamily.</text>
</comment>
<evidence type="ECO:0000256" key="9">
    <source>
        <dbReference type="ARBA" id="ARBA00038489"/>
    </source>
</evidence>
<evidence type="ECO:0000256" key="7">
    <source>
        <dbReference type="ARBA" id="ARBA00023284"/>
    </source>
</evidence>
<dbReference type="PANTHER" id="PTHR42801">
    <property type="entry name" value="THIOREDOXIN-DEPENDENT PEROXIDE REDUCTASE"/>
    <property type="match status" value="1"/>
</dbReference>
<dbReference type="GO" id="GO:0034599">
    <property type="term" value="P:cellular response to oxidative stress"/>
    <property type="evidence" value="ECO:0007669"/>
    <property type="project" value="TreeGrafter"/>
</dbReference>
<protein>
    <recommendedName>
        <fullName evidence="2">thioredoxin-dependent peroxiredoxin</fullName>
        <ecNumber evidence="2">1.11.1.24</ecNumber>
    </recommendedName>
    <alternativeName>
        <fullName evidence="8">Thioredoxin peroxidase</fullName>
    </alternativeName>
    <alternativeName>
        <fullName evidence="10">Thioredoxin-dependent peroxiredoxin Q</fullName>
    </alternativeName>
</protein>
<dbReference type="EMBL" id="BDRX01000080">
    <property type="protein sequence ID" value="GBF96442.1"/>
    <property type="molecule type" value="Genomic_DNA"/>
</dbReference>
<evidence type="ECO:0000256" key="6">
    <source>
        <dbReference type="ARBA" id="ARBA00023157"/>
    </source>
</evidence>
<proteinExistence type="inferred from homology"/>
<dbReference type="PANTHER" id="PTHR42801:SF4">
    <property type="entry name" value="AHPC_TSA FAMILY PROTEIN"/>
    <property type="match status" value="1"/>
</dbReference>
<keyword evidence="14" id="KW-1185">Reference proteome</keyword>
<keyword evidence="5" id="KW-0560">Oxidoreductase</keyword>
<evidence type="ECO:0000313" key="13">
    <source>
        <dbReference type="EMBL" id="GBF96442.1"/>
    </source>
</evidence>
<evidence type="ECO:0000256" key="4">
    <source>
        <dbReference type="ARBA" id="ARBA00022862"/>
    </source>
</evidence>
<keyword evidence="6" id="KW-1015">Disulfide bond</keyword>
<evidence type="ECO:0000256" key="11">
    <source>
        <dbReference type="ARBA" id="ARBA00049091"/>
    </source>
</evidence>
<name>A0A2V0PBY2_9CHLO</name>
<comment type="catalytic activity">
    <reaction evidence="11">
        <text>a hydroperoxide + [thioredoxin]-dithiol = an alcohol + [thioredoxin]-disulfide + H2O</text>
        <dbReference type="Rhea" id="RHEA:62620"/>
        <dbReference type="Rhea" id="RHEA-COMP:10698"/>
        <dbReference type="Rhea" id="RHEA-COMP:10700"/>
        <dbReference type="ChEBI" id="CHEBI:15377"/>
        <dbReference type="ChEBI" id="CHEBI:29950"/>
        <dbReference type="ChEBI" id="CHEBI:30879"/>
        <dbReference type="ChEBI" id="CHEBI:35924"/>
        <dbReference type="ChEBI" id="CHEBI:50058"/>
        <dbReference type="EC" id="1.11.1.24"/>
    </reaction>
</comment>
<keyword evidence="3 13" id="KW-0575">Peroxidase</keyword>
<dbReference type="FunCoup" id="A0A2V0PBY2">
    <property type="interactions" value="646"/>
</dbReference>
<evidence type="ECO:0000256" key="8">
    <source>
        <dbReference type="ARBA" id="ARBA00032824"/>
    </source>
</evidence>
<evidence type="ECO:0000256" key="10">
    <source>
        <dbReference type="ARBA" id="ARBA00042163"/>
    </source>
</evidence>
<comment type="caution">
    <text evidence="13">The sequence shown here is derived from an EMBL/GenBank/DDBJ whole genome shotgun (WGS) entry which is preliminary data.</text>
</comment>
<evidence type="ECO:0000259" key="12">
    <source>
        <dbReference type="PROSITE" id="PS51352"/>
    </source>
</evidence>
<dbReference type="STRING" id="307507.A0A2V0PBY2"/>
<sequence>MALAQRVHSARFATAARPPRAPRRVVVTKAALQVGDNLKDSAELYRVLKSSDGSTATLSSILAKQSPLVLFFYPKAATPGCTKEACKFRDEYARFQDAGAQVFGISGDEPADNKAFAQAQRLPFPLLTDPSNILRKTFGIPNDLLFLPGRQTYVFNADGKCVLSFNSQLDAEKHVDEALAALKQLVKA</sequence>